<keyword evidence="5" id="KW-1185">Reference proteome</keyword>
<reference evidence="4 5" key="1">
    <citation type="submission" date="2020-03" db="EMBL/GenBank/DDBJ databases">
        <title>Vagococcus sp. nov., isolated from beetles.</title>
        <authorList>
            <person name="Hyun D.-W."/>
            <person name="Bae J.-W."/>
        </authorList>
    </citation>
    <scope>NUCLEOTIDE SEQUENCE [LARGE SCALE GENOMIC DNA]</scope>
    <source>
        <strain evidence="4 5">HDW17A</strain>
    </source>
</reference>
<dbReference type="InterPro" id="IPR029063">
    <property type="entry name" value="SAM-dependent_MTases_sf"/>
</dbReference>
<dbReference type="Gene3D" id="3.40.50.150">
    <property type="entry name" value="Vaccinia Virus protein VP39"/>
    <property type="match status" value="1"/>
</dbReference>
<dbReference type="InterPro" id="IPR041698">
    <property type="entry name" value="Methyltransf_25"/>
</dbReference>
<gene>
    <name evidence="4" type="ORF">G7081_00785</name>
</gene>
<evidence type="ECO:0000256" key="2">
    <source>
        <dbReference type="PIRSR" id="PIRSR018249-2"/>
    </source>
</evidence>
<keyword evidence="2" id="KW-0949">S-adenosyl-L-methionine</keyword>
<evidence type="ECO:0000313" key="4">
    <source>
        <dbReference type="EMBL" id="QIL46968.1"/>
    </source>
</evidence>
<dbReference type="PIRSF" id="PIRSF018249">
    <property type="entry name" value="MyrA_prd"/>
    <property type="match status" value="1"/>
</dbReference>
<feature type="binding site" evidence="1">
    <location>
        <position position="8"/>
    </location>
    <ligand>
        <name>Zn(2+)</name>
        <dbReference type="ChEBI" id="CHEBI:29105"/>
    </ligand>
</feature>
<feature type="binding site" evidence="2">
    <location>
        <position position="163"/>
    </location>
    <ligand>
        <name>S-adenosyl-L-methionine</name>
        <dbReference type="ChEBI" id="CHEBI:59789"/>
    </ligand>
</feature>
<organism evidence="4 5">
    <name type="scientific">Vagococcus coleopterorum</name>
    <dbReference type="NCBI Taxonomy" id="2714946"/>
    <lineage>
        <taxon>Bacteria</taxon>
        <taxon>Bacillati</taxon>
        <taxon>Bacillota</taxon>
        <taxon>Bacilli</taxon>
        <taxon>Lactobacillales</taxon>
        <taxon>Enterococcaceae</taxon>
        <taxon>Vagococcus</taxon>
    </lineage>
</organism>
<keyword evidence="4" id="KW-0808">Transferase</keyword>
<dbReference type="GO" id="GO:0008168">
    <property type="term" value="F:methyltransferase activity"/>
    <property type="evidence" value="ECO:0007669"/>
    <property type="project" value="UniProtKB-KW"/>
</dbReference>
<proteinExistence type="predicted"/>
<dbReference type="InterPro" id="IPR016718">
    <property type="entry name" value="rRNA_m1G-MeTrfase_A_prd"/>
</dbReference>
<accession>A0A6G8APG1</accession>
<dbReference type="EMBL" id="CP049886">
    <property type="protein sequence ID" value="QIL46968.1"/>
    <property type="molecule type" value="Genomic_DNA"/>
</dbReference>
<feature type="binding site" evidence="2">
    <location>
        <begin position="76"/>
        <end position="77"/>
    </location>
    <ligand>
        <name>S-adenosyl-L-methionine</name>
        <dbReference type="ChEBI" id="CHEBI:59789"/>
    </ligand>
</feature>
<dbReference type="CDD" id="cd02440">
    <property type="entry name" value="AdoMet_MTases"/>
    <property type="match status" value="1"/>
</dbReference>
<dbReference type="KEGG" id="vah:G7081_00785"/>
<dbReference type="SUPFAM" id="SSF53335">
    <property type="entry name" value="S-adenosyl-L-methionine-dependent methyltransferases"/>
    <property type="match status" value="1"/>
</dbReference>
<dbReference type="InterPro" id="IPR052939">
    <property type="entry name" value="23S_rRNA_MeTrnsfrase_RlmA"/>
</dbReference>
<feature type="binding site" evidence="2">
    <location>
        <position position="50"/>
    </location>
    <ligand>
        <name>S-adenosyl-L-methionine</name>
        <dbReference type="ChEBI" id="CHEBI:59789"/>
    </ligand>
</feature>
<name>A0A6G8APG1_9ENTE</name>
<keyword evidence="4" id="KW-0489">Methyltransferase</keyword>
<evidence type="ECO:0000256" key="1">
    <source>
        <dbReference type="PIRSR" id="PIRSR018249-1"/>
    </source>
</evidence>
<dbReference type="Proteomes" id="UP000500890">
    <property type="component" value="Chromosome"/>
</dbReference>
<feature type="domain" description="Methyltransferase" evidence="3">
    <location>
        <begin position="69"/>
        <end position="152"/>
    </location>
</feature>
<keyword evidence="1" id="KW-0479">Metal-binding</keyword>
<dbReference type="AlphaFoldDB" id="A0A6G8APG1"/>
<evidence type="ECO:0000259" key="3">
    <source>
        <dbReference type="Pfam" id="PF13649"/>
    </source>
</evidence>
<feature type="binding site" evidence="1">
    <location>
        <position position="12"/>
    </location>
    <ligand>
        <name>Zn(2+)</name>
        <dbReference type="ChEBI" id="CHEBI:29105"/>
    </ligand>
</feature>
<dbReference type="GO" id="GO:0046872">
    <property type="term" value="F:metal ion binding"/>
    <property type="evidence" value="ECO:0007669"/>
    <property type="project" value="UniProtKB-KW"/>
</dbReference>
<evidence type="ECO:0000313" key="5">
    <source>
        <dbReference type="Proteomes" id="UP000500890"/>
    </source>
</evidence>
<dbReference type="GO" id="GO:0032259">
    <property type="term" value="P:methylation"/>
    <property type="evidence" value="ECO:0007669"/>
    <property type="project" value="UniProtKB-KW"/>
</dbReference>
<protein>
    <submittedName>
        <fullName evidence="4">Methyltransferase domain-containing protein</fullName>
    </submittedName>
</protein>
<dbReference type="PANTHER" id="PTHR43460">
    <property type="entry name" value="METHYLTRANSFERASE"/>
    <property type="match status" value="1"/>
</dbReference>
<dbReference type="Pfam" id="PF13649">
    <property type="entry name" value="Methyltransf_25"/>
    <property type="match status" value="1"/>
</dbReference>
<sequence length="253" mass="29162">MNQTSFICDNNHRFDLNKKGNLHFMNHTVKTEYDKEMLEHRQQMIQSGLYQPLIEWLVDYLQEDQVSSVVDMGCGEGSFLQQLEKNGLPGTKVGFDISKDGVALATNQELEAFWCVADITNLPFADKQISHLLNIFSPSHYQEFRRVLAPKGKLIKVVPESGYLKELRELFYDGREEKQSYSNEKVVTKFAEEMTTITTERLTYQIPVTDDNYLDILEMSPLKWGASPELRAKIKETRKIDFLTVDVLILVGQ</sequence>
<keyword evidence="1" id="KW-0862">Zinc</keyword>
<dbReference type="PANTHER" id="PTHR43460:SF1">
    <property type="entry name" value="METHYLTRANSFERASE TYPE 11 DOMAIN-CONTAINING PROTEIN"/>
    <property type="match status" value="1"/>
</dbReference>